<proteinExistence type="predicted"/>
<evidence type="ECO:0000256" key="1">
    <source>
        <dbReference type="SAM" id="MobiDB-lite"/>
    </source>
</evidence>
<feature type="compositionally biased region" description="Acidic residues" evidence="1">
    <location>
        <begin position="53"/>
        <end position="65"/>
    </location>
</feature>
<keyword evidence="3" id="KW-1185">Reference proteome</keyword>
<feature type="region of interest" description="Disordered" evidence="1">
    <location>
        <begin position="12"/>
        <end position="73"/>
    </location>
</feature>
<dbReference type="Proteomes" id="UP001168821">
    <property type="component" value="Unassembled WGS sequence"/>
</dbReference>
<accession>A0AA38I7V8</accession>
<feature type="compositionally biased region" description="Acidic residues" evidence="1">
    <location>
        <begin position="18"/>
        <end position="28"/>
    </location>
</feature>
<organism evidence="2 3">
    <name type="scientific">Zophobas morio</name>
    <dbReference type="NCBI Taxonomy" id="2755281"/>
    <lineage>
        <taxon>Eukaryota</taxon>
        <taxon>Metazoa</taxon>
        <taxon>Ecdysozoa</taxon>
        <taxon>Arthropoda</taxon>
        <taxon>Hexapoda</taxon>
        <taxon>Insecta</taxon>
        <taxon>Pterygota</taxon>
        <taxon>Neoptera</taxon>
        <taxon>Endopterygota</taxon>
        <taxon>Coleoptera</taxon>
        <taxon>Polyphaga</taxon>
        <taxon>Cucujiformia</taxon>
        <taxon>Tenebrionidae</taxon>
        <taxon>Zophobas</taxon>
    </lineage>
</organism>
<comment type="caution">
    <text evidence="2">The sequence shown here is derived from an EMBL/GenBank/DDBJ whole genome shotgun (WGS) entry which is preliminary data.</text>
</comment>
<evidence type="ECO:0000313" key="2">
    <source>
        <dbReference type="EMBL" id="KAJ3649497.1"/>
    </source>
</evidence>
<reference evidence="2" key="1">
    <citation type="journal article" date="2023" name="G3 (Bethesda)">
        <title>Whole genome assemblies of Zophobas morio and Tenebrio molitor.</title>
        <authorList>
            <person name="Kaur S."/>
            <person name="Stinson S.A."/>
            <person name="diCenzo G.C."/>
        </authorList>
    </citation>
    <scope>NUCLEOTIDE SEQUENCE</scope>
    <source>
        <strain evidence="2">QUZm001</strain>
    </source>
</reference>
<gene>
    <name evidence="2" type="ORF">Zmor_021237</name>
</gene>
<feature type="compositionally biased region" description="Basic and acidic residues" evidence="1">
    <location>
        <begin position="43"/>
        <end position="52"/>
    </location>
</feature>
<dbReference type="AlphaFoldDB" id="A0AA38I7V8"/>
<evidence type="ECO:0000313" key="3">
    <source>
        <dbReference type="Proteomes" id="UP001168821"/>
    </source>
</evidence>
<dbReference type="EMBL" id="JALNTZ010000006">
    <property type="protein sequence ID" value="KAJ3649497.1"/>
    <property type="molecule type" value="Genomic_DNA"/>
</dbReference>
<sequence>MTHQELEVALSELHYEGEPFDPSDDDDYIPGAGTSENEESDAEKEPMLKKEEEYDSNITDDEEDATVPPSNLIGKDGTQWYSVSFELFSLLTIQQTT</sequence>
<protein>
    <submittedName>
        <fullName evidence="2">Uncharacterized protein</fullName>
    </submittedName>
</protein>
<name>A0AA38I7V8_9CUCU</name>